<evidence type="ECO:0000313" key="4">
    <source>
        <dbReference type="EMBL" id="KAL3860285.1"/>
    </source>
</evidence>
<evidence type="ECO:0000313" key="5">
    <source>
        <dbReference type="Proteomes" id="UP001634394"/>
    </source>
</evidence>
<dbReference type="InterPro" id="IPR016024">
    <property type="entry name" value="ARM-type_fold"/>
</dbReference>
<dbReference type="Gene3D" id="1.25.10.10">
    <property type="entry name" value="Leucine-rich Repeat Variant"/>
    <property type="match status" value="1"/>
</dbReference>
<proteinExistence type="inferred from homology"/>
<dbReference type="AlphaFoldDB" id="A0ABD3VFC4"/>
<dbReference type="InterPro" id="IPR057990">
    <property type="entry name" value="TPR_SYO1"/>
</dbReference>
<dbReference type="PANTHER" id="PTHR13347:SF1">
    <property type="entry name" value="HEAT REPEAT-CONTAINING PROTEIN 3"/>
    <property type="match status" value="1"/>
</dbReference>
<dbReference type="EMBL" id="JBJQND010000012">
    <property type="protein sequence ID" value="KAL3860285.1"/>
    <property type="molecule type" value="Genomic_DNA"/>
</dbReference>
<evidence type="ECO:0000256" key="2">
    <source>
        <dbReference type="SAM" id="MobiDB-lite"/>
    </source>
</evidence>
<dbReference type="Pfam" id="PF25567">
    <property type="entry name" value="TPR_SYO1"/>
    <property type="match status" value="1"/>
</dbReference>
<dbReference type="SUPFAM" id="SSF48371">
    <property type="entry name" value="ARM repeat"/>
    <property type="match status" value="1"/>
</dbReference>
<protein>
    <recommendedName>
        <fullName evidence="3">SYO1-like TPR repeats domain-containing protein</fullName>
    </recommendedName>
</protein>
<comment type="similarity">
    <text evidence="1">Belongs to the nuclear import and ribosome assembly adapter family.</text>
</comment>
<sequence length="622" mass="69148">MGKSKNKRFKSSKPCPTGLQSVNDTENELELSKTECIPISLLEKLQSPSESERECGCTTIGGLFSQPGAIQVLMKQNIVKILAPLMLDPHPPVRLQAAGALRNLSVDGGPEICEEMVKKDVLTPLVALIQQYHGGIIQAEKNETNRKEIEDQEQILTESVHLLLNLCESSELAVSTFNKDGLVTVLAQYIQMSSQRMELQLAVAQCLHIVTEDNAELSKVCREMQLPSCLVTLLVQPVESPQAVLLHAYVTGILVNIMCNQMSSASGEVITDVVKSVSEVLSAEPLRMIQCLISQSNEVRKQIQDAENIVTAQQVCLEIITNLCCSEDDGWEDMNSESGSSDEEANVNMDTEENQDLVVPFHVPKEVHSAFVNFKIVDRVLQAAEPLSLEYVQATNTISGGEKLVRRFEELHIRGMLCMNNLVSSLDVETLGGSERICTMWQGLLQVARSQHSIETKDILESVTSAMRAVVQKLADAKSTKFSDRNEMDLQFLYEMGQFCQWSEVRVNAVRIVCTVGCHLAKNTEPHPLLKDIGSFLIGVVCKDSDLLVTAEALDSIFDVFCEDHLDPIVREINLVDRLQQVLPAFRSRINSNRKNLGEHYPIISTAKTNLVRFIRYKSSNH</sequence>
<dbReference type="Proteomes" id="UP001634394">
    <property type="component" value="Unassembled WGS sequence"/>
</dbReference>
<dbReference type="CDD" id="cd13394">
    <property type="entry name" value="Syo1_like"/>
    <property type="match status" value="1"/>
</dbReference>
<dbReference type="SMART" id="SM00185">
    <property type="entry name" value="ARM"/>
    <property type="match status" value="3"/>
</dbReference>
<reference evidence="4 5" key="1">
    <citation type="submission" date="2024-11" db="EMBL/GenBank/DDBJ databases">
        <title>Chromosome-level genome assembly of the freshwater bivalve Anodonta woodiana.</title>
        <authorList>
            <person name="Chen X."/>
        </authorList>
    </citation>
    <scope>NUCLEOTIDE SEQUENCE [LARGE SCALE GENOMIC DNA]</scope>
    <source>
        <strain evidence="4">MN2024</strain>
        <tissue evidence="4">Gills</tissue>
    </source>
</reference>
<dbReference type="InterPro" id="IPR000225">
    <property type="entry name" value="Armadillo"/>
</dbReference>
<keyword evidence="5" id="KW-1185">Reference proteome</keyword>
<comment type="caution">
    <text evidence="4">The sequence shown here is derived from an EMBL/GenBank/DDBJ whole genome shotgun (WGS) entry which is preliminary data.</text>
</comment>
<evidence type="ECO:0000259" key="3">
    <source>
        <dbReference type="Pfam" id="PF25567"/>
    </source>
</evidence>
<feature type="region of interest" description="Disordered" evidence="2">
    <location>
        <begin position="1"/>
        <end position="26"/>
    </location>
</feature>
<organism evidence="4 5">
    <name type="scientific">Sinanodonta woodiana</name>
    <name type="common">Chinese pond mussel</name>
    <name type="synonym">Anodonta woodiana</name>
    <dbReference type="NCBI Taxonomy" id="1069815"/>
    <lineage>
        <taxon>Eukaryota</taxon>
        <taxon>Metazoa</taxon>
        <taxon>Spiralia</taxon>
        <taxon>Lophotrochozoa</taxon>
        <taxon>Mollusca</taxon>
        <taxon>Bivalvia</taxon>
        <taxon>Autobranchia</taxon>
        <taxon>Heteroconchia</taxon>
        <taxon>Palaeoheterodonta</taxon>
        <taxon>Unionida</taxon>
        <taxon>Unionoidea</taxon>
        <taxon>Unionidae</taxon>
        <taxon>Unioninae</taxon>
        <taxon>Sinanodonta</taxon>
    </lineage>
</organism>
<evidence type="ECO:0000256" key="1">
    <source>
        <dbReference type="ARBA" id="ARBA00049983"/>
    </source>
</evidence>
<accession>A0ABD3VFC4</accession>
<name>A0ABD3VFC4_SINWO</name>
<dbReference type="Pfam" id="PF00514">
    <property type="entry name" value="Arm"/>
    <property type="match status" value="1"/>
</dbReference>
<dbReference type="InterPro" id="IPR052616">
    <property type="entry name" value="SYO1-like"/>
</dbReference>
<feature type="domain" description="SYO1-like TPR repeats" evidence="3">
    <location>
        <begin position="366"/>
        <end position="621"/>
    </location>
</feature>
<dbReference type="InterPro" id="IPR011989">
    <property type="entry name" value="ARM-like"/>
</dbReference>
<feature type="compositionally biased region" description="Basic residues" evidence="2">
    <location>
        <begin position="1"/>
        <end position="11"/>
    </location>
</feature>
<gene>
    <name evidence="4" type="ORF">ACJMK2_010426</name>
</gene>
<dbReference type="PANTHER" id="PTHR13347">
    <property type="entry name" value="HEAT REPEAT-CONTAINING PROTEIN 3"/>
    <property type="match status" value="1"/>
</dbReference>